<dbReference type="InterPro" id="IPR038242">
    <property type="entry name" value="Cmr2_N"/>
</dbReference>
<dbReference type="Proteomes" id="UP001164745">
    <property type="component" value="Chromosome"/>
</dbReference>
<evidence type="ECO:0000313" key="2">
    <source>
        <dbReference type="EMBL" id="WAM31763.1"/>
    </source>
</evidence>
<proteinExistence type="predicted"/>
<dbReference type="InterPro" id="IPR024615">
    <property type="entry name" value="CRISPR-assoc_Cmr2_N"/>
</dbReference>
<sequence length="196" mass="22830">MAERFLNYIIPNECIEEFSELTKIADKISYPLNEILGEVLKRKTSTVRKPEEIHFHDIYSRKIRKKVIHKYFEKNHLALEHFFQLLAKVCSYLKCDDEKAKLAFLLLWQYVPEFFKWVNIHPADSRIPSHSIYNHLVQTSAIATAITDVDKLFCGELKGDIPAFLLFTIGPVQSFIATARKAQDLWAGSYILSYLF</sequence>
<feature type="domain" description="CRISPR-associated protein Cmr2 N-terminal" evidence="1">
    <location>
        <begin position="165"/>
        <end position="195"/>
    </location>
</feature>
<evidence type="ECO:0000259" key="1">
    <source>
        <dbReference type="Pfam" id="PF12469"/>
    </source>
</evidence>
<dbReference type="RefSeq" id="WP_045164486.1">
    <property type="nucleotide sequence ID" value="NZ_CP113864.1"/>
</dbReference>
<dbReference type="Gene3D" id="3.30.70.2220">
    <property type="entry name" value="CRISPR-Cas system, Cmr2 subunit, D1 domain, cysteine cluster"/>
    <property type="match status" value="1"/>
</dbReference>
<gene>
    <name evidence="2" type="ORF">OTJ99_000215</name>
</gene>
<keyword evidence="3" id="KW-1185">Reference proteome</keyword>
<evidence type="ECO:0000313" key="3">
    <source>
        <dbReference type="Proteomes" id="UP001164745"/>
    </source>
</evidence>
<protein>
    <recommendedName>
        <fullName evidence="1">CRISPR-associated protein Cmr2 N-terminal domain-containing protein</fullName>
    </recommendedName>
</protein>
<name>A0ABY7BG12_9FIRM</name>
<organism evidence="2 3">
    <name type="scientific">Caldicellulosiruptor naganoensis</name>
    <dbReference type="NCBI Taxonomy" id="29324"/>
    <lineage>
        <taxon>Bacteria</taxon>
        <taxon>Bacillati</taxon>
        <taxon>Bacillota</taxon>
        <taxon>Bacillota incertae sedis</taxon>
        <taxon>Caldicellulosiruptorales</taxon>
        <taxon>Caldicellulosiruptoraceae</taxon>
        <taxon>Caldicellulosiruptor</taxon>
    </lineage>
</organism>
<reference evidence="2" key="1">
    <citation type="submission" date="2022-12" db="EMBL/GenBank/DDBJ databases">
        <authorList>
            <person name="Bing R.G."/>
            <person name="Willard D.J."/>
            <person name="Manesh M.J.H."/>
            <person name="Laemthong T."/>
            <person name="Crosby J.R."/>
            <person name="Kelly R.M."/>
        </authorList>
    </citation>
    <scope>NUCLEOTIDE SEQUENCE</scope>
    <source>
        <strain evidence="2">DSM 8991</strain>
    </source>
</reference>
<dbReference type="EMBL" id="CP113864">
    <property type="protein sequence ID" value="WAM31763.1"/>
    <property type="molecule type" value="Genomic_DNA"/>
</dbReference>
<accession>A0ABY7BG12</accession>
<dbReference type="Pfam" id="PF12469">
    <property type="entry name" value="Cmr2_N"/>
    <property type="match status" value="1"/>
</dbReference>